<dbReference type="GO" id="GO:0008810">
    <property type="term" value="F:cellulase activity"/>
    <property type="evidence" value="ECO:0007669"/>
    <property type="project" value="UniProtKB-EC"/>
</dbReference>
<name>A0A7W9STJ8_ARMRO</name>
<evidence type="ECO:0000256" key="1">
    <source>
        <dbReference type="ARBA" id="ARBA00000966"/>
    </source>
</evidence>
<gene>
    <name evidence="7" type="ORF">HNQ39_004407</name>
</gene>
<dbReference type="Gene3D" id="3.20.20.80">
    <property type="entry name" value="Glycosidases"/>
    <property type="match status" value="1"/>
</dbReference>
<dbReference type="Proteomes" id="UP000520814">
    <property type="component" value="Unassembled WGS sequence"/>
</dbReference>
<feature type="domain" description="Glycoside hydrolase family 5" evidence="6">
    <location>
        <begin position="18"/>
        <end position="262"/>
    </location>
</feature>
<evidence type="ECO:0000256" key="2">
    <source>
        <dbReference type="ARBA" id="ARBA00012601"/>
    </source>
</evidence>
<dbReference type="EMBL" id="JACHGW010000004">
    <property type="protein sequence ID" value="MBB6052586.1"/>
    <property type="molecule type" value="Genomic_DNA"/>
</dbReference>
<evidence type="ECO:0000256" key="4">
    <source>
        <dbReference type="ARBA" id="ARBA00023295"/>
    </source>
</evidence>
<dbReference type="Pfam" id="PF00150">
    <property type="entry name" value="Cellulase"/>
    <property type="match status" value="1"/>
</dbReference>
<dbReference type="PANTHER" id="PTHR34142:SF1">
    <property type="entry name" value="GLYCOSIDE HYDROLASE FAMILY 5 DOMAIN-CONTAINING PROTEIN"/>
    <property type="match status" value="1"/>
</dbReference>
<evidence type="ECO:0000313" key="7">
    <source>
        <dbReference type="EMBL" id="MBB6052586.1"/>
    </source>
</evidence>
<accession>A0A7W9STJ8</accession>
<reference evidence="7 8" key="1">
    <citation type="submission" date="2020-08" db="EMBL/GenBank/DDBJ databases">
        <title>Genomic Encyclopedia of Type Strains, Phase IV (KMG-IV): sequencing the most valuable type-strain genomes for metagenomic binning, comparative biology and taxonomic classification.</title>
        <authorList>
            <person name="Goeker M."/>
        </authorList>
    </citation>
    <scope>NUCLEOTIDE SEQUENCE [LARGE SCALE GENOMIC DNA]</scope>
    <source>
        <strain evidence="7 8">DSM 23562</strain>
    </source>
</reference>
<comment type="caution">
    <text evidence="7">The sequence shown here is derived from an EMBL/GenBank/DDBJ whole genome shotgun (WGS) entry which is preliminary data.</text>
</comment>
<evidence type="ECO:0000259" key="6">
    <source>
        <dbReference type="Pfam" id="PF00150"/>
    </source>
</evidence>
<keyword evidence="3 5" id="KW-0378">Hydrolase</keyword>
<evidence type="ECO:0000256" key="5">
    <source>
        <dbReference type="RuleBase" id="RU361153"/>
    </source>
</evidence>
<dbReference type="GO" id="GO:0000272">
    <property type="term" value="P:polysaccharide catabolic process"/>
    <property type="evidence" value="ECO:0007669"/>
    <property type="project" value="InterPro"/>
</dbReference>
<dbReference type="InterPro" id="IPR018087">
    <property type="entry name" value="Glyco_hydro_5_CS"/>
</dbReference>
<sequence length="300" mass="34038">MSIVEQHGFLQVKGNRIVDAQGKPVQLRGMSLFWSQWIGKYYTAETVNWLRDDWKCTVVRAALAVEPDGYLKNPEVEKKKLFTVVDAAIKAGIYVIIDWHDHNAHLHTEQAVAFFGEVAKRYSKVPNVIYETYNEPLQNAAWATQLKPYHEAVIAAIRQYDKKNLIICGTRTWSQQVEEASLSPLKGSNIAYTLHFYSGTHKQWLRDNATKALKNGVALFVTEFGTTEASGNGPVDRDETQKWWEFCDANGISWCNWSVADKNESSAVLKPGASPTGKWKDSEISPSGLFIRDELRRKNR</sequence>
<protein>
    <recommendedName>
        <fullName evidence="2">cellulase</fullName>
        <ecNumber evidence="2">3.2.1.4</ecNumber>
    </recommendedName>
</protein>
<dbReference type="EC" id="3.2.1.4" evidence="2"/>
<comment type="catalytic activity">
    <reaction evidence="1">
        <text>Endohydrolysis of (1-&gt;4)-beta-D-glucosidic linkages in cellulose, lichenin and cereal beta-D-glucans.</text>
        <dbReference type="EC" id="3.2.1.4"/>
    </reaction>
</comment>
<keyword evidence="8" id="KW-1185">Reference proteome</keyword>
<evidence type="ECO:0000313" key="8">
    <source>
        <dbReference type="Proteomes" id="UP000520814"/>
    </source>
</evidence>
<dbReference type="PROSITE" id="PS00659">
    <property type="entry name" value="GLYCOSYL_HYDROL_F5"/>
    <property type="match status" value="1"/>
</dbReference>
<dbReference type="InterPro" id="IPR017853">
    <property type="entry name" value="GH"/>
</dbReference>
<dbReference type="RefSeq" id="WP_184201890.1">
    <property type="nucleotide sequence ID" value="NZ_JACHGW010000004.1"/>
</dbReference>
<evidence type="ECO:0000256" key="3">
    <source>
        <dbReference type="ARBA" id="ARBA00022801"/>
    </source>
</evidence>
<proteinExistence type="inferred from homology"/>
<organism evidence="7 8">
    <name type="scientific">Armatimonas rosea</name>
    <dbReference type="NCBI Taxonomy" id="685828"/>
    <lineage>
        <taxon>Bacteria</taxon>
        <taxon>Bacillati</taxon>
        <taxon>Armatimonadota</taxon>
        <taxon>Armatimonadia</taxon>
        <taxon>Armatimonadales</taxon>
        <taxon>Armatimonadaceae</taxon>
        <taxon>Armatimonas</taxon>
    </lineage>
</organism>
<comment type="similarity">
    <text evidence="5">Belongs to the glycosyl hydrolase 5 (cellulase A) family.</text>
</comment>
<dbReference type="InterPro" id="IPR001547">
    <property type="entry name" value="Glyco_hydro_5"/>
</dbReference>
<dbReference type="PANTHER" id="PTHR34142">
    <property type="entry name" value="ENDO-BETA-1,4-GLUCANASE A"/>
    <property type="match status" value="1"/>
</dbReference>
<dbReference type="AlphaFoldDB" id="A0A7W9STJ8"/>
<dbReference type="SUPFAM" id="SSF51445">
    <property type="entry name" value="(Trans)glycosidases"/>
    <property type="match status" value="1"/>
</dbReference>
<keyword evidence="4 5" id="KW-0326">Glycosidase</keyword>